<gene>
    <name evidence="11" type="ORF">Ga0061079_11038</name>
</gene>
<dbReference type="PANTHER" id="PTHR20941">
    <property type="entry name" value="FOLATE SYNTHESIS PROTEINS"/>
    <property type="match status" value="1"/>
</dbReference>
<evidence type="ECO:0000256" key="9">
    <source>
        <dbReference type="RuleBase" id="RU361205"/>
    </source>
</evidence>
<evidence type="ECO:0000256" key="8">
    <source>
        <dbReference type="ARBA" id="ARBA00022909"/>
    </source>
</evidence>
<dbReference type="Proteomes" id="UP000182761">
    <property type="component" value="Unassembled WGS sequence"/>
</dbReference>
<name>A0A0X3AQY3_9FLAO</name>
<evidence type="ECO:0000313" key="11">
    <source>
        <dbReference type="EMBL" id="CVK16754.1"/>
    </source>
</evidence>
<dbReference type="Gene3D" id="3.20.20.20">
    <property type="entry name" value="Dihydropteroate synthase-like"/>
    <property type="match status" value="1"/>
</dbReference>
<dbReference type="PROSITE" id="PS50972">
    <property type="entry name" value="PTERIN_BINDING"/>
    <property type="match status" value="1"/>
</dbReference>
<comment type="pathway">
    <text evidence="3 9">Cofactor biosynthesis; tetrahydrofolate biosynthesis; 7,8-dihydrofolate from 2-amino-4-hydroxy-6-hydroxymethyl-7,8-dihydropteridine diphosphate and 4-aminobenzoate: step 1/2.</text>
</comment>
<dbReference type="AlphaFoldDB" id="A0A0X3AQY3"/>
<evidence type="ECO:0000256" key="7">
    <source>
        <dbReference type="ARBA" id="ARBA00022842"/>
    </source>
</evidence>
<dbReference type="GO" id="GO:0004156">
    <property type="term" value="F:dihydropteroate synthase activity"/>
    <property type="evidence" value="ECO:0007669"/>
    <property type="project" value="UniProtKB-EC"/>
</dbReference>
<accession>A0A0X3AQY3</accession>
<dbReference type="OrthoDB" id="9811744at2"/>
<comment type="similarity">
    <text evidence="9">Belongs to the DHPS family.</text>
</comment>
<dbReference type="PANTHER" id="PTHR20941:SF1">
    <property type="entry name" value="FOLIC ACID SYNTHESIS PROTEIN FOL1"/>
    <property type="match status" value="1"/>
</dbReference>
<sequence>MTININGDLIDFKEPKIIGILNVTQDSFYDGGKYSTIDKALKHTEKLIDEGADFIDIGGQSTRPNSQLLSDEIELNTVIPVIKAIKKEFPFVKLSIDTFWSKVALESVNEGVGMINDISGGTLDKKMFETIGKLKVPYVLMHMRGTPQTMGNYTDYENLIIDINYYFSKKINELKEFGVNDILLDPGFGFSKTLEQNYNLLKNMDKFKIFNLPLYIGISRKSMIYKCLEISADDALIGTSALNLYALQKGAQMLRVHDVKEAKQMVKLWKMLN</sequence>
<evidence type="ECO:0000256" key="5">
    <source>
        <dbReference type="ARBA" id="ARBA00022679"/>
    </source>
</evidence>
<keyword evidence="6 9" id="KW-0479">Metal-binding</keyword>
<dbReference type="GO" id="GO:0046654">
    <property type="term" value="P:tetrahydrofolate biosynthetic process"/>
    <property type="evidence" value="ECO:0007669"/>
    <property type="project" value="UniProtKB-UniPathway"/>
</dbReference>
<evidence type="ECO:0000256" key="3">
    <source>
        <dbReference type="ARBA" id="ARBA00004763"/>
    </source>
</evidence>
<dbReference type="EC" id="2.5.1.15" evidence="4 9"/>
<dbReference type="NCBIfam" id="TIGR01496">
    <property type="entry name" value="DHPS"/>
    <property type="match status" value="1"/>
</dbReference>
<dbReference type="Pfam" id="PF00809">
    <property type="entry name" value="Pterin_bind"/>
    <property type="match status" value="1"/>
</dbReference>
<proteinExistence type="inferred from homology"/>
<dbReference type="InterPro" id="IPR006390">
    <property type="entry name" value="DHP_synth_dom"/>
</dbReference>
<dbReference type="InterPro" id="IPR011005">
    <property type="entry name" value="Dihydropteroate_synth-like_sf"/>
</dbReference>
<keyword evidence="12" id="KW-1185">Reference proteome</keyword>
<comment type="function">
    <text evidence="9">Catalyzes the condensation of para-aminobenzoate (pABA) with 6-hydroxymethyl-7,8-dihydropterin diphosphate (DHPt-PP) to form 7,8-dihydropteroate (H2Pte), the immediate precursor of folate derivatives.</text>
</comment>
<dbReference type="InterPro" id="IPR000489">
    <property type="entry name" value="Pterin-binding_dom"/>
</dbReference>
<comment type="cofactor">
    <cofactor evidence="2 9">
        <name>Mg(2+)</name>
        <dbReference type="ChEBI" id="CHEBI:18420"/>
    </cofactor>
</comment>
<dbReference type="GO" id="GO:0005829">
    <property type="term" value="C:cytosol"/>
    <property type="evidence" value="ECO:0007669"/>
    <property type="project" value="TreeGrafter"/>
</dbReference>
<evidence type="ECO:0000256" key="1">
    <source>
        <dbReference type="ARBA" id="ARBA00000012"/>
    </source>
</evidence>
<feature type="domain" description="Pterin-binding" evidence="10">
    <location>
        <begin position="15"/>
        <end position="267"/>
    </location>
</feature>
<evidence type="ECO:0000256" key="6">
    <source>
        <dbReference type="ARBA" id="ARBA00022723"/>
    </source>
</evidence>
<protein>
    <recommendedName>
        <fullName evidence="4 9">Dihydropteroate synthase</fullName>
        <shortName evidence="9">DHPS</shortName>
        <ecNumber evidence="4 9">2.5.1.15</ecNumber>
    </recommendedName>
    <alternativeName>
        <fullName evidence="9">Dihydropteroate pyrophosphorylase</fullName>
    </alternativeName>
</protein>
<keyword evidence="5 9" id="KW-0808">Transferase</keyword>
<dbReference type="CDD" id="cd00739">
    <property type="entry name" value="DHPS"/>
    <property type="match status" value="1"/>
</dbReference>
<reference evidence="11 12" key="1">
    <citation type="submission" date="2016-01" db="EMBL/GenBank/DDBJ databases">
        <authorList>
            <person name="McClelland M."/>
            <person name="Jain A."/>
            <person name="Saraogi P."/>
            <person name="Mendelson R."/>
            <person name="Westerman R."/>
            <person name="SanMiguel P."/>
            <person name="Csonka L."/>
        </authorList>
    </citation>
    <scope>NUCLEOTIDE SEQUENCE [LARGE SCALE GENOMIC DNA]</scope>
    <source>
        <strain evidence="11 12">R-53146</strain>
    </source>
</reference>
<dbReference type="UniPathway" id="UPA00077">
    <property type="reaction ID" value="UER00156"/>
</dbReference>
<evidence type="ECO:0000256" key="2">
    <source>
        <dbReference type="ARBA" id="ARBA00001946"/>
    </source>
</evidence>
<evidence type="ECO:0000259" key="10">
    <source>
        <dbReference type="PROSITE" id="PS50972"/>
    </source>
</evidence>
<keyword evidence="7 9" id="KW-0460">Magnesium</keyword>
<organism evidence="11 12">
    <name type="scientific">Apibacter mensalis</name>
    <dbReference type="NCBI Taxonomy" id="1586267"/>
    <lineage>
        <taxon>Bacteria</taxon>
        <taxon>Pseudomonadati</taxon>
        <taxon>Bacteroidota</taxon>
        <taxon>Flavobacteriia</taxon>
        <taxon>Flavobacteriales</taxon>
        <taxon>Weeksellaceae</taxon>
        <taxon>Apibacter</taxon>
    </lineage>
</organism>
<dbReference type="PROSITE" id="PS00792">
    <property type="entry name" value="DHPS_1"/>
    <property type="match status" value="1"/>
</dbReference>
<keyword evidence="8 9" id="KW-0289">Folate biosynthesis</keyword>
<dbReference type="GO" id="GO:0046656">
    <property type="term" value="P:folic acid biosynthetic process"/>
    <property type="evidence" value="ECO:0007669"/>
    <property type="project" value="UniProtKB-KW"/>
</dbReference>
<dbReference type="GO" id="GO:0046872">
    <property type="term" value="F:metal ion binding"/>
    <property type="evidence" value="ECO:0007669"/>
    <property type="project" value="UniProtKB-KW"/>
</dbReference>
<dbReference type="InterPro" id="IPR045031">
    <property type="entry name" value="DHP_synth-like"/>
</dbReference>
<dbReference type="RefSeq" id="WP_055425943.1">
    <property type="nucleotide sequence ID" value="NZ_FCOR01000010.1"/>
</dbReference>
<evidence type="ECO:0000313" key="12">
    <source>
        <dbReference type="Proteomes" id="UP000182761"/>
    </source>
</evidence>
<dbReference type="STRING" id="1586267.GCA_001418685_01619"/>
<comment type="catalytic activity">
    <reaction evidence="1">
        <text>(7,8-dihydropterin-6-yl)methyl diphosphate + 4-aminobenzoate = 7,8-dihydropteroate + diphosphate</text>
        <dbReference type="Rhea" id="RHEA:19949"/>
        <dbReference type="ChEBI" id="CHEBI:17836"/>
        <dbReference type="ChEBI" id="CHEBI:17839"/>
        <dbReference type="ChEBI" id="CHEBI:33019"/>
        <dbReference type="ChEBI" id="CHEBI:72950"/>
        <dbReference type="EC" id="2.5.1.15"/>
    </reaction>
</comment>
<dbReference type="EMBL" id="FCOR01000010">
    <property type="protein sequence ID" value="CVK16754.1"/>
    <property type="molecule type" value="Genomic_DNA"/>
</dbReference>
<evidence type="ECO:0000256" key="4">
    <source>
        <dbReference type="ARBA" id="ARBA00012458"/>
    </source>
</evidence>
<dbReference type="SUPFAM" id="SSF51717">
    <property type="entry name" value="Dihydropteroate synthetase-like"/>
    <property type="match status" value="1"/>
</dbReference>